<gene>
    <name evidence="2" type="ORF">RFI_14255</name>
</gene>
<dbReference type="AlphaFoldDB" id="X6NAA6"/>
<keyword evidence="1" id="KW-1133">Transmembrane helix</keyword>
<evidence type="ECO:0000313" key="2">
    <source>
        <dbReference type="EMBL" id="ETO22936.1"/>
    </source>
</evidence>
<sequence length="215" mass="24911">MQGQCHWKQKGDSMEIKYSVTPWEDMSNTMRTHVYFMFSGVPIQAPKLSLDHVAMKVQIKSNNDNDKGDATKKFPILCKETLIDNTMYNSESCDIYKQCYHLLRPTEGDGNADHDCTIINEHSNDNNNNIAANTDGSKTKCNTKLSLLDTFYKVLHEHHGSYLCRWSKYYFVFQIALDMFFPMAFFFSIGNKQLIVNINYSCNNNNNNKERNQQV</sequence>
<evidence type="ECO:0000256" key="1">
    <source>
        <dbReference type="SAM" id="Phobius"/>
    </source>
</evidence>
<protein>
    <submittedName>
        <fullName evidence="2">Uncharacterized protein</fullName>
    </submittedName>
</protein>
<comment type="caution">
    <text evidence="2">The sequence shown here is derived from an EMBL/GenBank/DDBJ whole genome shotgun (WGS) entry which is preliminary data.</text>
</comment>
<reference evidence="2 3" key="1">
    <citation type="journal article" date="2013" name="Curr. Biol.">
        <title>The Genome of the Foraminiferan Reticulomyxa filosa.</title>
        <authorList>
            <person name="Glockner G."/>
            <person name="Hulsmann N."/>
            <person name="Schleicher M."/>
            <person name="Noegel A.A."/>
            <person name="Eichinger L."/>
            <person name="Gallinger C."/>
            <person name="Pawlowski J."/>
            <person name="Sierra R."/>
            <person name="Euteneuer U."/>
            <person name="Pillet L."/>
            <person name="Moustafa A."/>
            <person name="Platzer M."/>
            <person name="Groth M."/>
            <person name="Szafranski K."/>
            <person name="Schliwa M."/>
        </authorList>
    </citation>
    <scope>NUCLEOTIDE SEQUENCE [LARGE SCALE GENOMIC DNA]</scope>
</reference>
<feature type="transmembrane region" description="Helical" evidence="1">
    <location>
        <begin position="169"/>
        <end position="189"/>
    </location>
</feature>
<dbReference type="EMBL" id="ASPP01010352">
    <property type="protein sequence ID" value="ETO22936.1"/>
    <property type="molecule type" value="Genomic_DNA"/>
</dbReference>
<proteinExistence type="predicted"/>
<keyword evidence="1" id="KW-0812">Transmembrane</keyword>
<accession>X6NAA6</accession>
<name>X6NAA6_RETFI</name>
<evidence type="ECO:0000313" key="3">
    <source>
        <dbReference type="Proteomes" id="UP000023152"/>
    </source>
</evidence>
<dbReference type="Proteomes" id="UP000023152">
    <property type="component" value="Unassembled WGS sequence"/>
</dbReference>
<keyword evidence="3" id="KW-1185">Reference proteome</keyword>
<organism evidence="2 3">
    <name type="scientific">Reticulomyxa filosa</name>
    <dbReference type="NCBI Taxonomy" id="46433"/>
    <lineage>
        <taxon>Eukaryota</taxon>
        <taxon>Sar</taxon>
        <taxon>Rhizaria</taxon>
        <taxon>Retaria</taxon>
        <taxon>Foraminifera</taxon>
        <taxon>Monothalamids</taxon>
        <taxon>Reticulomyxidae</taxon>
        <taxon>Reticulomyxa</taxon>
    </lineage>
</organism>
<keyword evidence="1" id="KW-0472">Membrane</keyword>